<evidence type="ECO:0000313" key="3">
    <source>
        <dbReference type="Proteomes" id="UP000191901"/>
    </source>
</evidence>
<evidence type="ECO:0000313" key="2">
    <source>
        <dbReference type="EMBL" id="ASC69265.1"/>
    </source>
</evidence>
<accession>A0A1Z3HG76</accession>
<keyword evidence="1" id="KW-1133">Transmembrane helix</keyword>
<name>A0A1Z3HG76_9CYAN</name>
<gene>
    <name evidence="2" type="ORF">XM38_001920</name>
</gene>
<dbReference type="RefSeq" id="WP_080810931.1">
    <property type="nucleotide sequence ID" value="NZ_CP021983.2"/>
</dbReference>
<dbReference type="AlphaFoldDB" id="A0A1Z3HG76"/>
<dbReference type="EMBL" id="CP021983">
    <property type="protein sequence ID" value="ASC69265.1"/>
    <property type="molecule type" value="Genomic_DNA"/>
</dbReference>
<dbReference type="STRING" id="1641165.XM38_15975"/>
<organism evidence="2 3">
    <name type="scientific">Halomicronema hongdechloris C2206</name>
    <dbReference type="NCBI Taxonomy" id="1641165"/>
    <lineage>
        <taxon>Bacteria</taxon>
        <taxon>Bacillati</taxon>
        <taxon>Cyanobacteriota</taxon>
        <taxon>Cyanophyceae</taxon>
        <taxon>Nodosilineales</taxon>
        <taxon>Nodosilineaceae</taxon>
        <taxon>Halomicronema</taxon>
    </lineage>
</organism>
<keyword evidence="3" id="KW-1185">Reference proteome</keyword>
<dbReference type="OrthoDB" id="462071at2"/>
<sequence length="139" mass="15657">MTSSLPRQFHRAPNTIADYLHQMDPEVLQSLSLTQRSEVERILAQALPKPAPKIVDLRFRVDLILSRFYVVLLVGKDRRRQRRHYPQSALNRLGNFIAAVVLLLSLNLAVSGGLFLAAYLVKSAVGINLLPGHMGDYLR</sequence>
<evidence type="ECO:0000256" key="1">
    <source>
        <dbReference type="SAM" id="Phobius"/>
    </source>
</evidence>
<dbReference type="KEGG" id="hhg:XM38_001920"/>
<reference evidence="2 3" key="1">
    <citation type="journal article" date="2016" name="Biochim. Biophys. Acta">
        <title>Characterization of red-shifted phycobilisomes isolated from the chlorophyll f-containing cyanobacterium Halomicronema hongdechloris.</title>
        <authorList>
            <person name="Li Y."/>
            <person name="Lin Y."/>
            <person name="Garvey C.J."/>
            <person name="Birch D."/>
            <person name="Corkery R.W."/>
            <person name="Loughlin P.C."/>
            <person name="Scheer H."/>
            <person name="Willows R.D."/>
            <person name="Chen M."/>
        </authorList>
    </citation>
    <scope>NUCLEOTIDE SEQUENCE [LARGE SCALE GENOMIC DNA]</scope>
    <source>
        <strain evidence="2 3">C2206</strain>
    </source>
</reference>
<feature type="transmembrane region" description="Helical" evidence="1">
    <location>
        <begin position="96"/>
        <end position="121"/>
    </location>
</feature>
<keyword evidence="1" id="KW-0472">Membrane</keyword>
<protein>
    <submittedName>
        <fullName evidence="2">Uncharacterized protein</fullName>
    </submittedName>
</protein>
<dbReference type="Proteomes" id="UP000191901">
    <property type="component" value="Chromosome"/>
</dbReference>
<proteinExistence type="predicted"/>
<keyword evidence="1" id="KW-0812">Transmembrane</keyword>